<evidence type="ECO:0000313" key="2">
    <source>
        <dbReference type="EMBL" id="CAG8588216.1"/>
    </source>
</evidence>
<name>A0A9N9G6H0_9GLOM</name>
<dbReference type="EMBL" id="CAJVPJ010001366">
    <property type="protein sequence ID" value="CAG8588216.1"/>
    <property type="molecule type" value="Genomic_DNA"/>
</dbReference>
<accession>A0A9N9G6H0</accession>
<sequence>MTGGKKCDTEEVKEMIAQPPDQTFVHWKTQSLGNPSRPRSSPSDRRAKVDSGRGQETAVSLMTKMRARGMLEDEYGVDTRIPADPLDERLADTSSTPVRKDIVYENTVDGGSRHNTISIE</sequence>
<feature type="compositionally biased region" description="Basic and acidic residues" evidence="1">
    <location>
        <begin position="42"/>
        <end position="53"/>
    </location>
</feature>
<feature type="non-terminal residue" evidence="2">
    <location>
        <position position="120"/>
    </location>
</feature>
<feature type="region of interest" description="Disordered" evidence="1">
    <location>
        <begin position="1"/>
        <end position="58"/>
    </location>
</feature>
<comment type="caution">
    <text evidence="2">The sequence shown here is derived from an EMBL/GenBank/DDBJ whole genome shotgun (WGS) entry which is preliminary data.</text>
</comment>
<dbReference type="Proteomes" id="UP000789572">
    <property type="component" value="Unassembled WGS sequence"/>
</dbReference>
<organism evidence="2 3">
    <name type="scientific">Paraglomus occultum</name>
    <dbReference type="NCBI Taxonomy" id="144539"/>
    <lineage>
        <taxon>Eukaryota</taxon>
        <taxon>Fungi</taxon>
        <taxon>Fungi incertae sedis</taxon>
        <taxon>Mucoromycota</taxon>
        <taxon>Glomeromycotina</taxon>
        <taxon>Glomeromycetes</taxon>
        <taxon>Paraglomerales</taxon>
        <taxon>Paraglomeraceae</taxon>
        <taxon>Paraglomus</taxon>
    </lineage>
</organism>
<evidence type="ECO:0000313" key="3">
    <source>
        <dbReference type="Proteomes" id="UP000789572"/>
    </source>
</evidence>
<keyword evidence="3" id="KW-1185">Reference proteome</keyword>
<dbReference type="AlphaFoldDB" id="A0A9N9G6H0"/>
<reference evidence="2" key="1">
    <citation type="submission" date="2021-06" db="EMBL/GenBank/DDBJ databases">
        <authorList>
            <person name="Kallberg Y."/>
            <person name="Tangrot J."/>
            <person name="Rosling A."/>
        </authorList>
    </citation>
    <scope>NUCLEOTIDE SEQUENCE</scope>
    <source>
        <strain evidence="2">IA702</strain>
    </source>
</reference>
<feature type="compositionally biased region" description="Basic and acidic residues" evidence="1">
    <location>
        <begin position="1"/>
        <end position="14"/>
    </location>
</feature>
<protein>
    <submittedName>
        <fullName evidence="2">2638_t:CDS:1</fullName>
    </submittedName>
</protein>
<gene>
    <name evidence="2" type="ORF">POCULU_LOCUS6837</name>
</gene>
<proteinExistence type="predicted"/>
<evidence type="ECO:0000256" key="1">
    <source>
        <dbReference type="SAM" id="MobiDB-lite"/>
    </source>
</evidence>